<comment type="caution">
    <text evidence="7">The sequence shown here is derived from an EMBL/GenBank/DDBJ whole genome shotgun (WGS) entry which is preliminary data.</text>
</comment>
<dbReference type="PROSITE" id="PS51257">
    <property type="entry name" value="PROKAR_LIPOPROTEIN"/>
    <property type="match status" value="1"/>
</dbReference>
<accession>A0A2V3W7K7</accession>
<dbReference type="EMBL" id="QJJQ01000001">
    <property type="protein sequence ID" value="PXW90102.1"/>
    <property type="molecule type" value="Genomic_DNA"/>
</dbReference>
<organism evidence="7 8">
    <name type="scientific">Pseudogracilibacillus auburnensis</name>
    <dbReference type="NCBI Taxonomy" id="1494959"/>
    <lineage>
        <taxon>Bacteria</taxon>
        <taxon>Bacillati</taxon>
        <taxon>Bacillota</taxon>
        <taxon>Bacilli</taxon>
        <taxon>Bacillales</taxon>
        <taxon>Bacillaceae</taxon>
        <taxon>Pseudogracilibacillus</taxon>
    </lineage>
</organism>
<dbReference type="InterPro" id="IPR050490">
    <property type="entry name" value="Bact_solute-bd_prot1"/>
</dbReference>
<dbReference type="Proteomes" id="UP000247978">
    <property type="component" value="Unassembled WGS sequence"/>
</dbReference>
<dbReference type="PANTHER" id="PTHR43649:SF33">
    <property type="entry name" value="POLYGALACTURONAN_RHAMNOGALACTURONAN-BINDING PROTEIN YTCQ"/>
    <property type="match status" value="1"/>
</dbReference>
<feature type="signal peptide" evidence="6">
    <location>
        <begin position="1"/>
        <end position="22"/>
    </location>
</feature>
<dbReference type="SUPFAM" id="SSF53850">
    <property type="entry name" value="Periplasmic binding protein-like II"/>
    <property type="match status" value="1"/>
</dbReference>
<evidence type="ECO:0000313" key="7">
    <source>
        <dbReference type="EMBL" id="PXW90102.1"/>
    </source>
</evidence>
<keyword evidence="3" id="KW-0472">Membrane</keyword>
<dbReference type="OrthoDB" id="9808332at2"/>
<dbReference type="AlphaFoldDB" id="A0A2V3W7K7"/>
<dbReference type="PANTHER" id="PTHR43649">
    <property type="entry name" value="ARABINOSE-BINDING PROTEIN-RELATED"/>
    <property type="match status" value="1"/>
</dbReference>
<evidence type="ECO:0000313" key="8">
    <source>
        <dbReference type="Proteomes" id="UP000247978"/>
    </source>
</evidence>
<keyword evidence="8" id="KW-1185">Reference proteome</keyword>
<sequence length="441" mass="48734">MKQAKKMFLLMFTLVLVSIVIVGCGSNNTNNSNSDGNKDKSGDEQVTITVWDFYGSTTPIEPLIPAFEEEFPNIKVDFQSQPWDNYWEKLAAGATGGTLPDVATTGPMFAPQYTTYGIYTDVNPLSNGEVNGEKLQDVFSEGMLEAATIDDKLYAIPYDFDAYALFYRADLLEEEGLKPPTNWDEFIEVGQKITKDTDGDGKFDQYAFAVTADWPRWEPFLYGNGGSILNEDNTEAVFNSPEAVESLQFYADLVNKYEIAEYWSADAGNYVQGLQDGSIAMIMDGPYVMGLLKEGAPELEGKWGVASPVGNKEFGTHIGGTYLSIFESSENKEEAWKFVEFLSREENQVALYHTSGAAPAYLPAVEHDEVAVEDPYFSNQKPLTVFKDAVDSGKPNPIVAEWGEIAEILNLAIERAIIQDATPQEALDEAAEQVNEILANN</sequence>
<proteinExistence type="predicted"/>
<dbReference type="Gene3D" id="3.40.190.10">
    <property type="entry name" value="Periplasmic binding protein-like II"/>
    <property type="match status" value="2"/>
</dbReference>
<keyword evidence="1" id="KW-1003">Cell membrane</keyword>
<dbReference type="Pfam" id="PF01547">
    <property type="entry name" value="SBP_bac_1"/>
    <property type="match status" value="1"/>
</dbReference>
<keyword evidence="4" id="KW-0564">Palmitate</keyword>
<name>A0A2V3W7K7_9BACI</name>
<evidence type="ECO:0000256" key="4">
    <source>
        <dbReference type="ARBA" id="ARBA00023139"/>
    </source>
</evidence>
<keyword evidence="5" id="KW-0449">Lipoprotein</keyword>
<evidence type="ECO:0000256" key="6">
    <source>
        <dbReference type="SAM" id="SignalP"/>
    </source>
</evidence>
<evidence type="ECO:0000256" key="1">
    <source>
        <dbReference type="ARBA" id="ARBA00022475"/>
    </source>
</evidence>
<dbReference type="RefSeq" id="WP_110393387.1">
    <property type="nucleotide sequence ID" value="NZ_JBHUHB010000001.1"/>
</dbReference>
<evidence type="ECO:0000256" key="2">
    <source>
        <dbReference type="ARBA" id="ARBA00022729"/>
    </source>
</evidence>
<feature type="chain" id="PRO_5038753748" evidence="6">
    <location>
        <begin position="23"/>
        <end position="441"/>
    </location>
</feature>
<reference evidence="7 8" key="1">
    <citation type="submission" date="2018-05" db="EMBL/GenBank/DDBJ databases">
        <title>Genomic Encyclopedia of Type Strains, Phase IV (KMG-IV): sequencing the most valuable type-strain genomes for metagenomic binning, comparative biology and taxonomic classification.</title>
        <authorList>
            <person name="Goeker M."/>
        </authorList>
    </citation>
    <scope>NUCLEOTIDE SEQUENCE [LARGE SCALE GENOMIC DNA]</scope>
    <source>
        <strain evidence="7 8">DSM 28556</strain>
    </source>
</reference>
<protein>
    <submittedName>
        <fullName evidence="7">Carbohydrate ABC transporter substrate-binding protein (CUT1 family)</fullName>
    </submittedName>
</protein>
<gene>
    <name evidence="7" type="ORF">DFR56_10110</name>
</gene>
<evidence type="ECO:0000256" key="3">
    <source>
        <dbReference type="ARBA" id="ARBA00023136"/>
    </source>
</evidence>
<keyword evidence="2 6" id="KW-0732">Signal</keyword>
<dbReference type="InterPro" id="IPR006059">
    <property type="entry name" value="SBP"/>
</dbReference>
<evidence type="ECO:0000256" key="5">
    <source>
        <dbReference type="ARBA" id="ARBA00023288"/>
    </source>
</evidence>